<keyword evidence="9" id="KW-0414">Isoprene biosynthesis</keyword>
<proteinExistence type="inferred from homology"/>
<feature type="binding site" evidence="9">
    <location>
        <begin position="106"/>
        <end position="116"/>
    </location>
    <ligand>
        <name>ATP</name>
        <dbReference type="ChEBI" id="CHEBI:30616"/>
    </ligand>
</feature>
<gene>
    <name evidence="9" type="primary">ispE</name>
    <name evidence="12" type="ORF">IGS67_01775</name>
</gene>
<dbReference type="InterPro" id="IPR020568">
    <property type="entry name" value="Ribosomal_Su5_D2-typ_SF"/>
</dbReference>
<dbReference type="PANTHER" id="PTHR43527:SF2">
    <property type="entry name" value="4-DIPHOSPHOCYTIDYL-2-C-METHYL-D-ERYTHRITOL KINASE, CHLOROPLASTIC"/>
    <property type="match status" value="1"/>
</dbReference>
<feature type="domain" description="GHMP kinase N-terminal" evidence="10">
    <location>
        <begin position="78"/>
        <end position="153"/>
    </location>
</feature>
<dbReference type="InterPro" id="IPR013750">
    <property type="entry name" value="GHMP_kinase_C_dom"/>
</dbReference>
<keyword evidence="4 9" id="KW-0808">Transferase</keyword>
<evidence type="ECO:0000256" key="9">
    <source>
        <dbReference type="HAMAP-Rule" id="MF_00061"/>
    </source>
</evidence>
<comment type="pathway">
    <text evidence="9">Isoprenoid biosynthesis; isopentenyl diphosphate biosynthesis via DXP pathway; isopentenyl diphosphate from 1-deoxy-D-xylulose 5-phosphate: step 3/6.</text>
</comment>
<evidence type="ECO:0000313" key="12">
    <source>
        <dbReference type="EMBL" id="MBD9698223.1"/>
    </source>
</evidence>
<evidence type="ECO:0000256" key="6">
    <source>
        <dbReference type="ARBA" id="ARBA00022777"/>
    </source>
</evidence>
<sequence length="322" mass="32581">MTGATRTGDLPARVVVRAPGKVNLALQVSPVGDDGYHRVVSVFQAVSLYEDVTAHRSDGLSITASGPQSELVPLDASNIAWRAAELLAAEVGIEPDVHLHLAKGVPVAGGMAGGSADGAAALLACDALWGTGVPRPRLLELAGELGADVAFPLVGHTAVGTGRGELLTPALVRGELHWAFGLRHTGISTAASYGRFDERLAAAAERGEDVPTAEQWDDEPGVELMAALRAGDAEGVGAHLRNDLEAASCELEPALLEVLDVARAAGALGVVVSGSGPTVAALGRSPRHALALAAAMTAAGVVDDVVTATGNVPGARVLTLPT</sequence>
<evidence type="ECO:0000256" key="7">
    <source>
        <dbReference type="ARBA" id="ARBA00022840"/>
    </source>
</evidence>
<evidence type="ECO:0000259" key="11">
    <source>
        <dbReference type="Pfam" id="PF08544"/>
    </source>
</evidence>
<dbReference type="GO" id="GO:0050515">
    <property type="term" value="F:4-(cytidine 5'-diphospho)-2-C-methyl-D-erythritol kinase activity"/>
    <property type="evidence" value="ECO:0007669"/>
    <property type="project" value="UniProtKB-EC"/>
</dbReference>
<dbReference type="InterPro" id="IPR004424">
    <property type="entry name" value="IspE"/>
</dbReference>
<comment type="function">
    <text evidence="9">Catalyzes the phosphorylation of the position 2 hydroxy group of 4-diphosphocytidyl-2C-methyl-D-erythritol.</text>
</comment>
<dbReference type="InterPro" id="IPR014721">
    <property type="entry name" value="Ribsml_uS5_D2-typ_fold_subgr"/>
</dbReference>
<dbReference type="HAMAP" id="MF_00061">
    <property type="entry name" value="IspE"/>
    <property type="match status" value="1"/>
</dbReference>
<keyword evidence="13" id="KW-1185">Reference proteome</keyword>
<reference evidence="12 13" key="1">
    <citation type="submission" date="2020-09" db="EMBL/GenBank/DDBJ databases">
        <title>Flavimobilis rhizosphaerae sp. nov., isolated from rhizosphere soil of Spartina alterniflora.</title>
        <authorList>
            <person name="Hanqin C."/>
        </authorList>
    </citation>
    <scope>NUCLEOTIDE SEQUENCE [LARGE SCALE GENOMIC DNA]</scope>
    <source>
        <strain evidence="12 13">GY 10621</strain>
    </source>
</reference>
<protein>
    <recommendedName>
        <fullName evidence="3 9">4-diphosphocytidyl-2-C-methyl-D-erythritol kinase</fullName>
        <shortName evidence="9">CMK</shortName>
        <ecNumber evidence="2 9">2.7.1.148</ecNumber>
    </recommendedName>
    <alternativeName>
        <fullName evidence="8 9">4-(cytidine-5'-diphospho)-2-C-methyl-D-erythritol kinase</fullName>
    </alternativeName>
</protein>
<feature type="active site" evidence="9">
    <location>
        <position position="148"/>
    </location>
</feature>
<name>A0ABR9DM64_9MICO</name>
<dbReference type="SUPFAM" id="SSF54211">
    <property type="entry name" value="Ribosomal protein S5 domain 2-like"/>
    <property type="match status" value="1"/>
</dbReference>
<dbReference type="EC" id="2.7.1.148" evidence="2 9"/>
<dbReference type="RefSeq" id="WP_192277234.1">
    <property type="nucleotide sequence ID" value="NZ_JACZDF010000001.1"/>
</dbReference>
<dbReference type="Gene3D" id="3.30.230.10">
    <property type="match status" value="1"/>
</dbReference>
<comment type="caution">
    <text evidence="12">The sequence shown here is derived from an EMBL/GenBank/DDBJ whole genome shotgun (WGS) entry which is preliminary data.</text>
</comment>
<dbReference type="InterPro" id="IPR006204">
    <property type="entry name" value="GHMP_kinase_N_dom"/>
</dbReference>
<keyword evidence="7 9" id="KW-0067">ATP-binding</keyword>
<comment type="catalytic activity">
    <reaction evidence="9">
        <text>4-CDP-2-C-methyl-D-erythritol + ATP = 4-CDP-2-C-methyl-D-erythritol 2-phosphate + ADP + H(+)</text>
        <dbReference type="Rhea" id="RHEA:18437"/>
        <dbReference type="ChEBI" id="CHEBI:15378"/>
        <dbReference type="ChEBI" id="CHEBI:30616"/>
        <dbReference type="ChEBI" id="CHEBI:57823"/>
        <dbReference type="ChEBI" id="CHEBI:57919"/>
        <dbReference type="ChEBI" id="CHEBI:456216"/>
        <dbReference type="EC" id="2.7.1.148"/>
    </reaction>
</comment>
<evidence type="ECO:0000256" key="4">
    <source>
        <dbReference type="ARBA" id="ARBA00022679"/>
    </source>
</evidence>
<feature type="active site" evidence="9">
    <location>
        <position position="21"/>
    </location>
</feature>
<dbReference type="SUPFAM" id="SSF55060">
    <property type="entry name" value="GHMP Kinase, C-terminal domain"/>
    <property type="match status" value="1"/>
</dbReference>
<dbReference type="Pfam" id="PF08544">
    <property type="entry name" value="GHMP_kinases_C"/>
    <property type="match status" value="1"/>
</dbReference>
<keyword evidence="5 9" id="KW-0547">Nucleotide-binding</keyword>
<accession>A0ABR9DM64</accession>
<dbReference type="Proteomes" id="UP000642107">
    <property type="component" value="Unassembled WGS sequence"/>
</dbReference>
<evidence type="ECO:0000313" key="13">
    <source>
        <dbReference type="Proteomes" id="UP000642107"/>
    </source>
</evidence>
<evidence type="ECO:0000256" key="8">
    <source>
        <dbReference type="ARBA" id="ARBA00032554"/>
    </source>
</evidence>
<dbReference type="InterPro" id="IPR036554">
    <property type="entry name" value="GHMP_kinase_C_sf"/>
</dbReference>
<feature type="domain" description="GHMP kinase C-terminal" evidence="11">
    <location>
        <begin position="224"/>
        <end position="300"/>
    </location>
</feature>
<evidence type="ECO:0000256" key="5">
    <source>
        <dbReference type="ARBA" id="ARBA00022741"/>
    </source>
</evidence>
<dbReference type="Pfam" id="PF00288">
    <property type="entry name" value="GHMP_kinases_N"/>
    <property type="match status" value="1"/>
</dbReference>
<dbReference type="EMBL" id="JACZDF010000001">
    <property type="protein sequence ID" value="MBD9698223.1"/>
    <property type="molecule type" value="Genomic_DNA"/>
</dbReference>
<dbReference type="Gene3D" id="3.30.70.890">
    <property type="entry name" value="GHMP kinase, C-terminal domain"/>
    <property type="match status" value="1"/>
</dbReference>
<evidence type="ECO:0000256" key="1">
    <source>
        <dbReference type="ARBA" id="ARBA00009684"/>
    </source>
</evidence>
<evidence type="ECO:0000256" key="2">
    <source>
        <dbReference type="ARBA" id="ARBA00012052"/>
    </source>
</evidence>
<comment type="similarity">
    <text evidence="1 9">Belongs to the GHMP kinase family. IspE subfamily.</text>
</comment>
<evidence type="ECO:0000256" key="3">
    <source>
        <dbReference type="ARBA" id="ARBA00017473"/>
    </source>
</evidence>
<dbReference type="NCBIfam" id="NF002870">
    <property type="entry name" value="PRK03188.1"/>
    <property type="match status" value="1"/>
</dbReference>
<dbReference type="PANTHER" id="PTHR43527">
    <property type="entry name" value="4-DIPHOSPHOCYTIDYL-2-C-METHYL-D-ERYTHRITOL KINASE, CHLOROPLASTIC"/>
    <property type="match status" value="1"/>
</dbReference>
<keyword evidence="6 9" id="KW-0418">Kinase</keyword>
<dbReference type="PIRSF" id="PIRSF010376">
    <property type="entry name" value="IspE"/>
    <property type="match status" value="1"/>
</dbReference>
<evidence type="ECO:0000259" key="10">
    <source>
        <dbReference type="Pfam" id="PF00288"/>
    </source>
</evidence>
<organism evidence="12 13">
    <name type="scientific">Flavimobilis rhizosphaerae</name>
    <dbReference type="NCBI Taxonomy" id="2775421"/>
    <lineage>
        <taxon>Bacteria</taxon>
        <taxon>Bacillati</taxon>
        <taxon>Actinomycetota</taxon>
        <taxon>Actinomycetes</taxon>
        <taxon>Micrococcales</taxon>
        <taxon>Jonesiaceae</taxon>
        <taxon>Flavimobilis</taxon>
    </lineage>
</organism>